<dbReference type="GO" id="GO:0046872">
    <property type="term" value="F:metal ion binding"/>
    <property type="evidence" value="ECO:0007669"/>
    <property type="project" value="UniProtKB-KW"/>
</dbReference>
<dbReference type="Pfam" id="PF00305">
    <property type="entry name" value="Lipoxygenase"/>
    <property type="match status" value="1"/>
</dbReference>
<organism evidence="5 6">
    <name type="scientific">Salix koriyanagi</name>
    <dbReference type="NCBI Taxonomy" id="2511006"/>
    <lineage>
        <taxon>Eukaryota</taxon>
        <taxon>Viridiplantae</taxon>
        <taxon>Streptophyta</taxon>
        <taxon>Embryophyta</taxon>
        <taxon>Tracheophyta</taxon>
        <taxon>Spermatophyta</taxon>
        <taxon>Magnoliopsida</taxon>
        <taxon>eudicotyledons</taxon>
        <taxon>Gunneridae</taxon>
        <taxon>Pentapetalae</taxon>
        <taxon>rosids</taxon>
        <taxon>fabids</taxon>
        <taxon>Malpighiales</taxon>
        <taxon>Salicaceae</taxon>
        <taxon>Saliceae</taxon>
        <taxon>Salix</taxon>
    </lineage>
</organism>
<evidence type="ECO:0000256" key="3">
    <source>
        <dbReference type="ARBA" id="ARBA00023002"/>
    </source>
</evidence>
<keyword evidence="2" id="KW-0223">Dioxygenase</keyword>
<reference evidence="5" key="1">
    <citation type="submission" date="2022-11" db="EMBL/GenBank/DDBJ databases">
        <authorList>
            <person name="Hyden B.L."/>
            <person name="Feng K."/>
            <person name="Yates T."/>
            <person name="Jawdy S."/>
            <person name="Smart L.B."/>
            <person name="Muchero W."/>
        </authorList>
    </citation>
    <scope>NUCLEOTIDE SEQUENCE</scope>
    <source>
        <tissue evidence="5">Shoot tip</tissue>
    </source>
</reference>
<evidence type="ECO:0000256" key="1">
    <source>
        <dbReference type="ARBA" id="ARBA00022723"/>
    </source>
</evidence>
<dbReference type="InterPro" id="IPR036226">
    <property type="entry name" value="LipOase_C_sf"/>
</dbReference>
<reference evidence="5" key="2">
    <citation type="journal article" date="2023" name="Int. J. Mol. Sci.">
        <title>De Novo Assembly and Annotation of 11 Diverse Shrub Willow (Salix) Genomes Reveals Novel Gene Organization in Sex-Linked Regions.</title>
        <authorList>
            <person name="Hyden B."/>
            <person name="Feng K."/>
            <person name="Yates T.B."/>
            <person name="Jawdy S."/>
            <person name="Cereghino C."/>
            <person name="Smart L.B."/>
            <person name="Muchero W."/>
        </authorList>
    </citation>
    <scope>NUCLEOTIDE SEQUENCE</scope>
    <source>
        <tissue evidence="5">Shoot tip</tissue>
    </source>
</reference>
<dbReference type="InterPro" id="IPR000907">
    <property type="entry name" value="LipOase"/>
</dbReference>
<proteinExistence type="predicted"/>
<dbReference type="InterPro" id="IPR013819">
    <property type="entry name" value="LipOase_C"/>
</dbReference>
<dbReference type="Proteomes" id="UP001151752">
    <property type="component" value="Unassembled WGS sequence"/>
</dbReference>
<sequence length="224" mass="25443">MAVQDSSQPHGLRLLIEDYHNNVDGLEIWPAIEKWVTEYCAFYYPTDDLIASTLHAAVNFGQYQCAGYLPNRPTISRRFMPELGTPEYDELAENLDVAFLKPIISQLQTLLGVSLVEILSRHSTDEVYLGQKDTLECTLDSDLLAAFERFGRKLVEIENKIMDMNNDKRWKNKVGPVQFLTLYSFLAPLITSERVDSPARAFLAVSQSNALDQTSNALVFFQAW</sequence>
<evidence type="ECO:0000256" key="2">
    <source>
        <dbReference type="ARBA" id="ARBA00022964"/>
    </source>
</evidence>
<dbReference type="Gene3D" id="1.20.245.10">
    <property type="entry name" value="Lipoxygenase-1, Domain 5"/>
    <property type="match status" value="2"/>
</dbReference>
<keyword evidence="3" id="KW-0560">Oxidoreductase</keyword>
<keyword evidence="6" id="KW-1185">Reference proteome</keyword>
<dbReference type="AlphaFoldDB" id="A0A9Q0SAB6"/>
<gene>
    <name evidence="5" type="ORF">OIU74_027964</name>
</gene>
<evidence type="ECO:0000259" key="4">
    <source>
        <dbReference type="PROSITE" id="PS51393"/>
    </source>
</evidence>
<dbReference type="PANTHER" id="PTHR11771">
    <property type="entry name" value="LIPOXYGENASE"/>
    <property type="match status" value="1"/>
</dbReference>
<dbReference type="GO" id="GO:0016702">
    <property type="term" value="F:oxidoreductase activity, acting on single donors with incorporation of molecular oxygen, incorporation of two atoms of oxygen"/>
    <property type="evidence" value="ECO:0007669"/>
    <property type="project" value="InterPro"/>
</dbReference>
<dbReference type="SUPFAM" id="SSF48484">
    <property type="entry name" value="Lipoxigenase"/>
    <property type="match status" value="1"/>
</dbReference>
<feature type="domain" description="Lipoxygenase" evidence="4">
    <location>
        <begin position="1"/>
        <end position="198"/>
    </location>
</feature>
<dbReference type="GO" id="GO:0034440">
    <property type="term" value="P:lipid oxidation"/>
    <property type="evidence" value="ECO:0007669"/>
    <property type="project" value="InterPro"/>
</dbReference>
<dbReference type="PROSITE" id="PS51393">
    <property type="entry name" value="LIPOXYGENASE_3"/>
    <property type="match status" value="1"/>
</dbReference>
<dbReference type="EMBL" id="JAPFFM010000879">
    <property type="protein sequence ID" value="KAJ6670307.1"/>
    <property type="molecule type" value="Genomic_DNA"/>
</dbReference>
<keyword evidence="1" id="KW-0479">Metal-binding</keyword>
<evidence type="ECO:0000313" key="6">
    <source>
        <dbReference type="Proteomes" id="UP001151752"/>
    </source>
</evidence>
<evidence type="ECO:0000313" key="5">
    <source>
        <dbReference type="EMBL" id="KAJ6670307.1"/>
    </source>
</evidence>
<comment type="caution">
    <text evidence="5">The sequence shown here is derived from an EMBL/GenBank/DDBJ whole genome shotgun (WGS) entry which is preliminary data.</text>
</comment>
<name>A0A9Q0SAB6_9ROSI</name>
<protein>
    <submittedName>
        <fullName evidence="5">LINOLEATE 9S-LIPOXYGENASE 1</fullName>
    </submittedName>
</protein>
<accession>A0A9Q0SAB6</accession>